<dbReference type="RefSeq" id="WP_109269992.1">
    <property type="nucleotide sequence ID" value="NZ_QFFF01000001.1"/>
</dbReference>
<accession>A0A2U2J0J5</accession>
<proteinExistence type="predicted"/>
<dbReference type="OrthoDB" id="9816009at2"/>
<dbReference type="PROSITE" id="PS51257">
    <property type="entry name" value="PROKAR_LIPOPROTEIN"/>
    <property type="match status" value="1"/>
</dbReference>
<evidence type="ECO:0000313" key="1">
    <source>
        <dbReference type="EMBL" id="PWG01853.1"/>
    </source>
</evidence>
<reference evidence="1 2" key="1">
    <citation type="submission" date="2018-05" db="EMBL/GenBank/DDBJ databases">
        <title>Genome of Sphingosinicella humi QZX222.</title>
        <authorList>
            <person name="Qiao Z."/>
            <person name="Wang G."/>
        </authorList>
    </citation>
    <scope>NUCLEOTIDE SEQUENCE [LARGE SCALE GENOMIC DNA]</scope>
    <source>
        <strain evidence="1 2">QZX222</strain>
    </source>
</reference>
<evidence type="ECO:0008006" key="3">
    <source>
        <dbReference type="Google" id="ProtNLM"/>
    </source>
</evidence>
<protein>
    <recommendedName>
        <fullName evidence="3">Integron</fullName>
    </recommendedName>
</protein>
<sequence>MRRLILLALAGLAGCGEPVQDNHFAESIELERSEPAPVTVGSVPVRIGELGASFNACNAAGTTRNLAEGGRLPVRAAPFDAAEETGAIAAGTRFFVCTRSHDQDWMGVVFHEGGTLDPSCGVAGPVTVRQPYEGPCGSGWVSSAFVKLVAN</sequence>
<name>A0A2U2J0J5_9SPHN</name>
<gene>
    <name evidence="1" type="ORF">DF286_02415</name>
</gene>
<dbReference type="EMBL" id="QFFF01000001">
    <property type="protein sequence ID" value="PWG01853.1"/>
    <property type="molecule type" value="Genomic_DNA"/>
</dbReference>
<dbReference type="Proteomes" id="UP000245916">
    <property type="component" value="Unassembled WGS sequence"/>
</dbReference>
<keyword evidence="2" id="KW-1185">Reference proteome</keyword>
<dbReference type="AlphaFoldDB" id="A0A2U2J0J5"/>
<evidence type="ECO:0000313" key="2">
    <source>
        <dbReference type="Proteomes" id="UP000245916"/>
    </source>
</evidence>
<organism evidence="1 2">
    <name type="scientific">Allosphingosinicella humi</name>
    <dbReference type="NCBI Taxonomy" id="2068657"/>
    <lineage>
        <taxon>Bacteria</taxon>
        <taxon>Pseudomonadati</taxon>
        <taxon>Pseudomonadota</taxon>
        <taxon>Alphaproteobacteria</taxon>
        <taxon>Sphingomonadales</taxon>
        <taxon>Sphingomonadaceae</taxon>
        <taxon>Allosphingosinicella</taxon>
    </lineage>
</organism>
<comment type="caution">
    <text evidence="1">The sequence shown here is derived from an EMBL/GenBank/DDBJ whole genome shotgun (WGS) entry which is preliminary data.</text>
</comment>